<evidence type="ECO:0000313" key="2">
    <source>
        <dbReference type="EMBL" id="TFU05767.1"/>
    </source>
</evidence>
<keyword evidence="1" id="KW-0732">Signal</keyword>
<keyword evidence="3" id="KW-1185">Reference proteome</keyword>
<protein>
    <submittedName>
        <fullName evidence="2">Uncharacterized protein</fullName>
    </submittedName>
</protein>
<feature type="chain" id="PRO_5021365341" evidence="1">
    <location>
        <begin position="21"/>
        <end position="170"/>
    </location>
</feature>
<dbReference type="Proteomes" id="UP000297737">
    <property type="component" value="Unassembled WGS sequence"/>
</dbReference>
<sequence>MRLKTLAVPVVLMLAGAASAQSSVGNMVGSAVNSAVDSTTSLVNANPKQVPQILEDAIKRPYTLQGTANCAQLTASVQALNAVLGPDVDAPPPPSSDNTGTELAMAAGQSAVSMFIPGTGLIRQISGAAAAQKHAQTAVYAGSIRRGFLKGLGQAKRCAPPAAPLPAALQ</sequence>
<proteinExistence type="predicted"/>
<comment type="caution">
    <text evidence="2">The sequence shown here is derived from an EMBL/GenBank/DDBJ whole genome shotgun (WGS) entry which is preliminary data.</text>
</comment>
<reference evidence="2 3" key="1">
    <citation type="submission" date="2019-02" db="EMBL/GenBank/DDBJ databases">
        <title>Polymorphobacter sp. isolated from the lake at the Tibet of China.</title>
        <authorList>
            <person name="Li A."/>
        </authorList>
    </citation>
    <scope>NUCLEOTIDE SEQUENCE [LARGE SCALE GENOMIC DNA]</scope>
    <source>
        <strain evidence="2 3">DJ1R-1</strain>
    </source>
</reference>
<name>A0A4Y9EQ81_9SPHN</name>
<gene>
    <name evidence="2" type="ORF">EUV02_01700</name>
</gene>
<dbReference type="EMBL" id="SIHO01000001">
    <property type="protein sequence ID" value="TFU05767.1"/>
    <property type="molecule type" value="Genomic_DNA"/>
</dbReference>
<evidence type="ECO:0000313" key="3">
    <source>
        <dbReference type="Proteomes" id="UP000297737"/>
    </source>
</evidence>
<dbReference type="AlphaFoldDB" id="A0A4Y9EQ81"/>
<dbReference type="OrthoDB" id="7211066at2"/>
<evidence type="ECO:0000256" key="1">
    <source>
        <dbReference type="SAM" id="SignalP"/>
    </source>
</evidence>
<dbReference type="RefSeq" id="WP_135244491.1">
    <property type="nucleotide sequence ID" value="NZ_SIHO01000001.1"/>
</dbReference>
<organism evidence="2 3">
    <name type="scientific">Glacieibacterium arshaanense</name>
    <dbReference type="NCBI Taxonomy" id="2511025"/>
    <lineage>
        <taxon>Bacteria</taxon>
        <taxon>Pseudomonadati</taxon>
        <taxon>Pseudomonadota</taxon>
        <taxon>Alphaproteobacteria</taxon>
        <taxon>Sphingomonadales</taxon>
        <taxon>Sphingosinicellaceae</taxon>
        <taxon>Glacieibacterium</taxon>
    </lineage>
</organism>
<accession>A0A4Y9EQ81</accession>
<feature type="signal peptide" evidence="1">
    <location>
        <begin position="1"/>
        <end position="20"/>
    </location>
</feature>